<dbReference type="Pfam" id="PF18475">
    <property type="entry name" value="PIN7"/>
    <property type="match status" value="1"/>
</dbReference>
<evidence type="ECO:0000313" key="3">
    <source>
        <dbReference type="Proteomes" id="UP000290218"/>
    </source>
</evidence>
<accession>A0A4Q1CCU4</accession>
<reference evidence="2 3" key="1">
    <citation type="submission" date="2019-01" db="EMBL/GenBank/DDBJ databases">
        <title>Lacunisphaera sp. strain TWA-58.</title>
        <authorList>
            <person name="Chen W.-M."/>
        </authorList>
    </citation>
    <scope>NUCLEOTIDE SEQUENCE [LARGE SCALE GENOMIC DNA]</scope>
    <source>
        <strain evidence="2 3">TWA-58</strain>
    </source>
</reference>
<dbReference type="InterPro" id="IPR041494">
    <property type="entry name" value="PIN7"/>
</dbReference>
<keyword evidence="3" id="KW-1185">Reference proteome</keyword>
<comment type="caution">
    <text evidence="2">The sequence shown here is derived from an EMBL/GenBank/DDBJ whole genome shotgun (WGS) entry which is preliminary data.</text>
</comment>
<dbReference type="EMBL" id="SDHX01000001">
    <property type="protein sequence ID" value="RXK56771.1"/>
    <property type="molecule type" value="Genomic_DNA"/>
</dbReference>
<protein>
    <submittedName>
        <fullName evidence="2">NYN domain-containing protein</fullName>
    </submittedName>
</protein>
<gene>
    <name evidence="2" type="ORF">ESB00_13145</name>
</gene>
<evidence type="ECO:0000313" key="2">
    <source>
        <dbReference type="EMBL" id="RXK56771.1"/>
    </source>
</evidence>
<dbReference type="AlphaFoldDB" id="A0A4Q1CCU4"/>
<sequence>MTMSPFTHLVLVDFENVPKVNLGALAGKPVHVTLLIGNKQTKLETSFSLQLHHFAAQVTPVEVGASGRNALDITLACYLGQAVQRTPDAEFFIVSSDKDYDPMIAHLRATTGVKVSRHASFDALPFLKPAKKSGSTKPPFPIKKEVEAEETVLTKMTVPPAMKKSADGYAKLLQQIRSGKNRPSTRAKLMHHIHTVYGQKSTIEQQASVVCRLENDSVITIDDKDRVTYLEQA</sequence>
<dbReference type="OrthoDB" id="196280at2"/>
<proteinExistence type="predicted"/>
<evidence type="ECO:0000259" key="1">
    <source>
        <dbReference type="Pfam" id="PF18475"/>
    </source>
</evidence>
<dbReference type="RefSeq" id="WP_129048137.1">
    <property type="nucleotide sequence ID" value="NZ_SDHX01000001.1"/>
</dbReference>
<feature type="domain" description="PIN-like" evidence="1">
    <location>
        <begin position="11"/>
        <end position="109"/>
    </location>
</feature>
<organism evidence="2 3">
    <name type="scientific">Oleiharenicola lentus</name>
    <dbReference type="NCBI Taxonomy" id="2508720"/>
    <lineage>
        <taxon>Bacteria</taxon>
        <taxon>Pseudomonadati</taxon>
        <taxon>Verrucomicrobiota</taxon>
        <taxon>Opitutia</taxon>
        <taxon>Opitutales</taxon>
        <taxon>Opitutaceae</taxon>
        <taxon>Oleiharenicola</taxon>
    </lineage>
</organism>
<name>A0A4Q1CCU4_9BACT</name>
<dbReference type="Proteomes" id="UP000290218">
    <property type="component" value="Unassembled WGS sequence"/>
</dbReference>